<name>A0A2W5B7X5_9SPHN</name>
<evidence type="ECO:0000313" key="10">
    <source>
        <dbReference type="Proteomes" id="UP000248614"/>
    </source>
</evidence>
<evidence type="ECO:0000256" key="1">
    <source>
        <dbReference type="ARBA" id="ARBA00004651"/>
    </source>
</evidence>
<evidence type="ECO:0000259" key="8">
    <source>
        <dbReference type="Pfam" id="PF12704"/>
    </source>
</evidence>
<dbReference type="EMBL" id="QFNF01000009">
    <property type="protein sequence ID" value="PZO79041.1"/>
    <property type="molecule type" value="Genomic_DNA"/>
</dbReference>
<keyword evidence="2" id="KW-1003">Cell membrane</keyword>
<evidence type="ECO:0000256" key="3">
    <source>
        <dbReference type="ARBA" id="ARBA00022692"/>
    </source>
</evidence>
<evidence type="ECO:0000313" key="9">
    <source>
        <dbReference type="EMBL" id="PZO79041.1"/>
    </source>
</evidence>
<feature type="transmembrane region" description="Helical" evidence="6">
    <location>
        <begin position="730"/>
        <end position="753"/>
    </location>
</feature>
<feature type="transmembrane region" description="Helical" evidence="6">
    <location>
        <begin position="284"/>
        <end position="307"/>
    </location>
</feature>
<reference evidence="9 10" key="1">
    <citation type="submission" date="2017-08" db="EMBL/GenBank/DDBJ databases">
        <title>Infants hospitalized years apart are colonized by the same room-sourced microbial strains.</title>
        <authorList>
            <person name="Brooks B."/>
            <person name="Olm M.R."/>
            <person name="Firek B.A."/>
            <person name="Baker R."/>
            <person name="Thomas B.C."/>
            <person name="Morowitz M.J."/>
            <person name="Banfield J.F."/>
        </authorList>
    </citation>
    <scope>NUCLEOTIDE SEQUENCE [LARGE SCALE GENOMIC DNA]</scope>
    <source>
        <strain evidence="9">S2_018_000_R3_110</strain>
    </source>
</reference>
<dbReference type="GO" id="GO:0022857">
    <property type="term" value="F:transmembrane transporter activity"/>
    <property type="evidence" value="ECO:0007669"/>
    <property type="project" value="TreeGrafter"/>
</dbReference>
<dbReference type="PANTHER" id="PTHR30572:SF18">
    <property type="entry name" value="ABC-TYPE MACROLIDE FAMILY EXPORT SYSTEM PERMEASE COMPONENT 2"/>
    <property type="match status" value="1"/>
</dbReference>
<dbReference type="PANTHER" id="PTHR30572">
    <property type="entry name" value="MEMBRANE COMPONENT OF TRANSPORTER-RELATED"/>
    <property type="match status" value="1"/>
</dbReference>
<comment type="subcellular location">
    <subcellularLocation>
        <location evidence="1">Cell membrane</location>
        <topology evidence="1">Multi-pass membrane protein</topology>
    </subcellularLocation>
</comment>
<feature type="domain" description="MacB-like periplasmic core" evidence="8">
    <location>
        <begin position="21"/>
        <end position="240"/>
    </location>
</feature>
<dbReference type="InterPro" id="IPR025857">
    <property type="entry name" value="MacB_PCD"/>
</dbReference>
<gene>
    <name evidence="9" type="ORF">DI632_05405</name>
</gene>
<dbReference type="GO" id="GO:0005886">
    <property type="term" value="C:plasma membrane"/>
    <property type="evidence" value="ECO:0007669"/>
    <property type="project" value="UniProtKB-SubCell"/>
</dbReference>
<feature type="transmembrane region" description="Helical" evidence="6">
    <location>
        <begin position="374"/>
        <end position="395"/>
    </location>
</feature>
<sequence>MHRFALLSLYRSLVRHRLHAALNIGGLAVGIAVFLILGLYVRFETGYETWLPDHDKTYVVQTVWSLPDSPVNGAYPYTMGELLNQMQQDFPGLVGTRVNGGERGGTVIVDGRATTENVAQVDAAFLSVLRLPLVAGNAATALAEPGSVAIDETTARKYFGDRDPIGQKLVVAVYRADPYRVTAVFRDLPANSDLKLSVLVPLPRLSPSENWSHWGSTSVMTYLRFDTPAAARAFGDRLTAFVDRRGTELAVPGGRPSDMQQLALLPIADLHFAPQGQNSDSTRLTVVTLGLVGVFTLLIAVVNYVNLATARAGLRAREVAMRKVLGADRATLVRQFLGEAVLTVAIAALGGLILAELGLPLVNAAGGLSLTIPYAVVVPALALLAVVVGVLAGVYPAILLSRFPAAAVLASARSPGGGRAGTRVREALVIGQFGLAIAFLIGTAVLLAQTRHVRASDLGFQRDGLLVVRSMADSLVPRDRKAALVSAIAALPQVRSVTMSNAAIGGSGENNSDNVPLPGVPGTGPSLNWVAIGPHFFATHGARLVAGRWFDDAHGADNADERDLAKGINIVVNRRALSSLRIASPQAAIGHTVGGERPRTIIGVIDDLRFASPRSPNTPTYYVNYRRGEAIRTSVATIRFTGDPRRANAAVRALWQRMVPQVPYDGETADDRLADFYKADDRATRLFAIGAGLAVLIGCVGLWGLASFNTQRRTREIGIRKTLGASSGDIVRLLVGQFLRPVLLANLVAWPLAYVAMRTWLAGFEDAVPLSPLFFVGASVVAVAVAVLTVLGQSLRASRAAPAWALRHD</sequence>
<feature type="transmembrane region" description="Helical" evidence="6">
    <location>
        <begin position="427"/>
        <end position="448"/>
    </location>
</feature>
<feature type="transmembrane region" description="Helical" evidence="6">
    <location>
        <begin position="20"/>
        <end position="41"/>
    </location>
</feature>
<feature type="transmembrane region" description="Helical" evidence="6">
    <location>
        <begin position="336"/>
        <end position="354"/>
    </location>
</feature>
<evidence type="ECO:0000256" key="5">
    <source>
        <dbReference type="ARBA" id="ARBA00023136"/>
    </source>
</evidence>
<dbReference type="InterPro" id="IPR050250">
    <property type="entry name" value="Macrolide_Exporter_MacB"/>
</dbReference>
<feature type="transmembrane region" description="Helical" evidence="6">
    <location>
        <begin position="686"/>
        <end position="709"/>
    </location>
</feature>
<dbReference type="Pfam" id="PF02687">
    <property type="entry name" value="FtsX"/>
    <property type="match status" value="2"/>
</dbReference>
<proteinExistence type="predicted"/>
<comment type="caution">
    <text evidence="9">The sequence shown here is derived from an EMBL/GenBank/DDBJ whole genome shotgun (WGS) entry which is preliminary data.</text>
</comment>
<feature type="domain" description="ABC3 transporter permease C-terminal" evidence="7">
    <location>
        <begin position="690"/>
        <end position="801"/>
    </location>
</feature>
<protein>
    <submittedName>
        <fullName evidence="9">Transporter</fullName>
    </submittedName>
</protein>
<organism evidence="9 10">
    <name type="scientific">Sphingomonas hengshuiensis</name>
    <dbReference type="NCBI Taxonomy" id="1609977"/>
    <lineage>
        <taxon>Bacteria</taxon>
        <taxon>Pseudomonadati</taxon>
        <taxon>Pseudomonadota</taxon>
        <taxon>Alphaproteobacteria</taxon>
        <taxon>Sphingomonadales</taxon>
        <taxon>Sphingomonadaceae</taxon>
        <taxon>Sphingomonas</taxon>
    </lineage>
</organism>
<dbReference type="Proteomes" id="UP000248614">
    <property type="component" value="Unassembled WGS sequence"/>
</dbReference>
<dbReference type="InterPro" id="IPR003838">
    <property type="entry name" value="ABC3_permease_C"/>
</dbReference>
<keyword evidence="4 6" id="KW-1133">Transmembrane helix</keyword>
<keyword evidence="5 6" id="KW-0472">Membrane</keyword>
<evidence type="ECO:0000256" key="6">
    <source>
        <dbReference type="SAM" id="Phobius"/>
    </source>
</evidence>
<feature type="domain" description="ABC3 transporter permease C-terminal" evidence="7">
    <location>
        <begin position="291"/>
        <end position="403"/>
    </location>
</feature>
<dbReference type="Pfam" id="PF12704">
    <property type="entry name" value="MacB_PCD"/>
    <property type="match status" value="2"/>
</dbReference>
<dbReference type="AlphaFoldDB" id="A0A2W5B7X5"/>
<feature type="domain" description="MacB-like periplasmic core" evidence="8">
    <location>
        <begin position="435"/>
        <end position="640"/>
    </location>
</feature>
<evidence type="ECO:0000259" key="7">
    <source>
        <dbReference type="Pfam" id="PF02687"/>
    </source>
</evidence>
<feature type="transmembrane region" description="Helical" evidence="6">
    <location>
        <begin position="773"/>
        <end position="791"/>
    </location>
</feature>
<keyword evidence="3 6" id="KW-0812">Transmembrane</keyword>
<accession>A0A2W5B7X5</accession>
<evidence type="ECO:0000256" key="4">
    <source>
        <dbReference type="ARBA" id="ARBA00022989"/>
    </source>
</evidence>
<evidence type="ECO:0000256" key="2">
    <source>
        <dbReference type="ARBA" id="ARBA00022475"/>
    </source>
</evidence>